<dbReference type="EMBL" id="SJDL01000037">
    <property type="protein sequence ID" value="TBW49993.1"/>
    <property type="molecule type" value="Genomic_DNA"/>
</dbReference>
<evidence type="ECO:0000256" key="4">
    <source>
        <dbReference type="SAM" id="Coils"/>
    </source>
</evidence>
<dbReference type="InterPro" id="IPR011990">
    <property type="entry name" value="TPR-like_helical_dom_sf"/>
</dbReference>
<feature type="signal peptide" evidence="6">
    <location>
        <begin position="1"/>
        <end position="22"/>
    </location>
</feature>
<evidence type="ECO:0000256" key="6">
    <source>
        <dbReference type="SAM" id="SignalP"/>
    </source>
</evidence>
<dbReference type="PANTHER" id="PTHR45586">
    <property type="entry name" value="TPR REPEAT-CONTAINING PROTEIN PA4667"/>
    <property type="match status" value="1"/>
</dbReference>
<organism evidence="7 8">
    <name type="scientific">Marinobacter halodurans</name>
    <dbReference type="NCBI Taxonomy" id="2528979"/>
    <lineage>
        <taxon>Bacteria</taxon>
        <taxon>Pseudomonadati</taxon>
        <taxon>Pseudomonadota</taxon>
        <taxon>Gammaproteobacteria</taxon>
        <taxon>Pseudomonadales</taxon>
        <taxon>Marinobacteraceae</taxon>
        <taxon>Marinobacter</taxon>
    </lineage>
</organism>
<dbReference type="SMART" id="SM00028">
    <property type="entry name" value="TPR"/>
    <property type="match status" value="8"/>
</dbReference>
<proteinExistence type="predicted"/>
<sequence length="583" mass="65663">MKPVFSVVTVLLGLGLAGCANLSGTDNQTDTGKSTEQQAVTPPPEDKINYADFDQDTLYSLLAAEVAAQRGRYDVTLVNYVEAAKSSRDLGVIKRAMRIAQSLNADNAQLQLANLWLEVEPDSLEAHRVAAIQYVRQKDFDLALYHMEQILAQGEDADFDDLAALSARLPKEDQAQLLKLYQDLEKRHPDNREIQYGIALLLKSQGDPQAAMDKLDPLLDDSKQPVFQPAIILRGDLLYQMGQKKEALDYLRYQSRRYPDNRKLGTLYGRMLIEEKQMQAAEDQFEDLMTRFPDVPELRLSYALVALENGNTDDARESLQILVDQQEHANEAHYYLGRIADEAGDTQEAISQYSQVSEGNHFLPAVSRVTYLRGSTGDLDNALRDLRALRQQMPDLAESLWLVEVNTLLDLDQNDDALGAATEALQSFPDNARIRYARAMLFDELGRTEEAEADLRQIIDSHPDNAVALNALGYILTEKTDRLKEARELLEKALKLDPDNPAILDSVGWVHYKLGNMAQALDYLRRAYDAFPDPEVAAHYGEVLYVNGDKDQARVVWRRALDEHPDDTLIPATMERLGEERDL</sequence>
<dbReference type="RefSeq" id="WP_131483441.1">
    <property type="nucleotide sequence ID" value="NZ_SJDL01000037.1"/>
</dbReference>
<comment type="caution">
    <text evidence="7">The sequence shown here is derived from an EMBL/GenBank/DDBJ whole genome shotgun (WGS) entry which is preliminary data.</text>
</comment>
<evidence type="ECO:0000313" key="8">
    <source>
        <dbReference type="Proteomes" id="UP000313645"/>
    </source>
</evidence>
<keyword evidence="6" id="KW-0732">Signal</keyword>
<evidence type="ECO:0000313" key="7">
    <source>
        <dbReference type="EMBL" id="TBW49993.1"/>
    </source>
</evidence>
<evidence type="ECO:0000256" key="2">
    <source>
        <dbReference type="ARBA" id="ARBA00022803"/>
    </source>
</evidence>
<accession>A0ABY1ZJS6</accession>
<keyword evidence="2 3" id="KW-0802">TPR repeat</keyword>
<evidence type="ECO:0000256" key="5">
    <source>
        <dbReference type="SAM" id="MobiDB-lite"/>
    </source>
</evidence>
<dbReference type="PROSITE" id="PS50005">
    <property type="entry name" value="TPR"/>
    <property type="match status" value="1"/>
</dbReference>
<dbReference type="PANTHER" id="PTHR45586:SF1">
    <property type="entry name" value="LIPOPOLYSACCHARIDE ASSEMBLY PROTEIN B"/>
    <property type="match status" value="1"/>
</dbReference>
<keyword evidence="8" id="KW-1185">Reference proteome</keyword>
<gene>
    <name evidence="7" type="ORF">EZI54_18895</name>
</gene>
<dbReference type="Gene3D" id="1.25.40.10">
    <property type="entry name" value="Tetratricopeptide repeat domain"/>
    <property type="match status" value="2"/>
</dbReference>
<dbReference type="PROSITE" id="PS51257">
    <property type="entry name" value="PROKAR_LIPOPROTEIN"/>
    <property type="match status" value="1"/>
</dbReference>
<protein>
    <submittedName>
        <fullName evidence="7">Tetratricopeptide repeat protein</fullName>
    </submittedName>
</protein>
<dbReference type="SUPFAM" id="SSF48452">
    <property type="entry name" value="TPR-like"/>
    <property type="match status" value="3"/>
</dbReference>
<keyword evidence="1" id="KW-0677">Repeat</keyword>
<dbReference type="InterPro" id="IPR019734">
    <property type="entry name" value="TPR_rpt"/>
</dbReference>
<feature type="compositionally biased region" description="Polar residues" evidence="5">
    <location>
        <begin position="25"/>
        <end position="40"/>
    </location>
</feature>
<reference evidence="7 8" key="1">
    <citation type="submission" date="2019-02" db="EMBL/GenBank/DDBJ databases">
        <title>Marinobacter halodurans sp. nov., a marine bacterium isolated from sea tidal flat.</title>
        <authorList>
            <person name="Yoo Y."/>
            <person name="Lee D.W."/>
            <person name="Kim B.S."/>
            <person name="Kim J.-J."/>
        </authorList>
    </citation>
    <scope>NUCLEOTIDE SEQUENCE [LARGE SCALE GENOMIC DNA]</scope>
    <source>
        <strain evidence="7 8">YJ-S3-2</strain>
    </source>
</reference>
<evidence type="ECO:0000256" key="3">
    <source>
        <dbReference type="PROSITE-ProRule" id="PRU00339"/>
    </source>
</evidence>
<dbReference type="InterPro" id="IPR051012">
    <property type="entry name" value="CellSynth/LPSAsmb/PSIAsmb"/>
</dbReference>
<feature type="region of interest" description="Disordered" evidence="5">
    <location>
        <begin position="25"/>
        <end position="47"/>
    </location>
</feature>
<dbReference type="Pfam" id="PF13432">
    <property type="entry name" value="TPR_16"/>
    <property type="match status" value="3"/>
</dbReference>
<feature type="coiled-coil region" evidence="4">
    <location>
        <begin position="372"/>
        <end position="399"/>
    </location>
</feature>
<feature type="repeat" description="TPR" evidence="3">
    <location>
        <begin position="501"/>
        <end position="534"/>
    </location>
</feature>
<name>A0ABY1ZJS6_9GAMM</name>
<feature type="chain" id="PRO_5046406571" evidence="6">
    <location>
        <begin position="23"/>
        <end position="583"/>
    </location>
</feature>
<evidence type="ECO:0000256" key="1">
    <source>
        <dbReference type="ARBA" id="ARBA00022737"/>
    </source>
</evidence>
<keyword evidence="4" id="KW-0175">Coiled coil</keyword>
<dbReference type="Proteomes" id="UP000313645">
    <property type="component" value="Unassembled WGS sequence"/>
</dbReference>